<dbReference type="Pfam" id="PF07690">
    <property type="entry name" value="MFS_1"/>
    <property type="match status" value="1"/>
</dbReference>
<feature type="transmembrane region" description="Helical" evidence="6">
    <location>
        <begin position="67"/>
        <end position="86"/>
    </location>
</feature>
<evidence type="ECO:0000313" key="9">
    <source>
        <dbReference type="Proteomes" id="UP000473525"/>
    </source>
</evidence>
<keyword evidence="3 6" id="KW-0812">Transmembrane</keyword>
<evidence type="ECO:0000259" key="7">
    <source>
        <dbReference type="PROSITE" id="PS50850"/>
    </source>
</evidence>
<feature type="transmembrane region" description="Helical" evidence="6">
    <location>
        <begin position="323"/>
        <end position="344"/>
    </location>
</feature>
<keyword evidence="2" id="KW-1003">Cell membrane</keyword>
<feature type="transmembrane region" description="Helical" evidence="6">
    <location>
        <begin position="365"/>
        <end position="385"/>
    </location>
</feature>
<evidence type="ECO:0000313" key="8">
    <source>
        <dbReference type="EMBL" id="MVQ49145.1"/>
    </source>
</evidence>
<accession>A0A6L6XU19</accession>
<feature type="transmembrane region" description="Helical" evidence="6">
    <location>
        <begin position="391"/>
        <end position="410"/>
    </location>
</feature>
<dbReference type="InterPro" id="IPR011701">
    <property type="entry name" value="MFS"/>
</dbReference>
<dbReference type="PANTHER" id="PTHR23513:SF11">
    <property type="entry name" value="STAPHYLOFERRIN A TRANSPORTER"/>
    <property type="match status" value="1"/>
</dbReference>
<feature type="transmembrane region" description="Helical" evidence="6">
    <location>
        <begin position="271"/>
        <end position="292"/>
    </location>
</feature>
<keyword evidence="4 6" id="KW-1133">Transmembrane helix</keyword>
<dbReference type="InterPro" id="IPR036259">
    <property type="entry name" value="MFS_trans_sf"/>
</dbReference>
<dbReference type="EMBL" id="WSEK01000004">
    <property type="protein sequence ID" value="MVQ49145.1"/>
    <property type="molecule type" value="Genomic_DNA"/>
</dbReference>
<protein>
    <submittedName>
        <fullName evidence="8">MFS transporter</fullName>
    </submittedName>
</protein>
<reference evidence="8 9" key="1">
    <citation type="submission" date="2019-12" db="EMBL/GenBank/DDBJ databases">
        <authorList>
            <person name="Huq M.A."/>
        </authorList>
    </citation>
    <scope>NUCLEOTIDE SEQUENCE [LARGE SCALE GENOMIC DNA]</scope>
    <source>
        <strain evidence="8 9">MAH-18</strain>
    </source>
</reference>
<dbReference type="Proteomes" id="UP000473525">
    <property type="component" value="Unassembled WGS sequence"/>
</dbReference>
<evidence type="ECO:0000256" key="4">
    <source>
        <dbReference type="ARBA" id="ARBA00022989"/>
    </source>
</evidence>
<dbReference type="Gene3D" id="1.20.1250.20">
    <property type="entry name" value="MFS general substrate transporter like domains"/>
    <property type="match status" value="1"/>
</dbReference>
<name>A0A6L6XU19_9ACTN</name>
<comment type="subcellular location">
    <subcellularLocation>
        <location evidence="1">Cell membrane</location>
        <topology evidence="1">Multi-pass membrane protein</topology>
    </subcellularLocation>
</comment>
<evidence type="ECO:0000256" key="2">
    <source>
        <dbReference type="ARBA" id="ARBA00022475"/>
    </source>
</evidence>
<comment type="caution">
    <text evidence="8">The sequence shown here is derived from an EMBL/GenBank/DDBJ whole genome shotgun (WGS) entry which is preliminary data.</text>
</comment>
<sequence>MLTGRLVANSSLANYYSWVPLPASLRHRDFRLLVTGTATSALGNAITPVALAFAVLDLGGSATELGLVVAAFALAEVVTTLFGGVLGDRLPRKLMMEGSAAASAVTQLVMAVTLIGGWATIPLLGVVGALNGCVAALSQPSSRAMTRLTVPPDHLGSAVSVRALLQTSAATVGFVAGGLLVATVGSGWAIGVDAATYAVAALCYSRLRVEQATPEGERGSIVADLREGAREVLAHQWLWLLIGQALVYHLFYGGASGVLGPIVIGDEFGRSAWGLAMGTLMAGFVVGGLVCLRWRPRRSLYVGTVLLSLTALFPLAMALSDHLWVVMLGAFLHGFGLQVFDVFWDLAIQQNVDPDKLARVYSFDMVGSFVARPLGLALTGPIALAVGMQRWLVVVGVVMGASALLALRSAEVRGLTVRPAVPSDSAQLPHLPSEPPAPVSR</sequence>
<evidence type="ECO:0000256" key="6">
    <source>
        <dbReference type="SAM" id="Phobius"/>
    </source>
</evidence>
<feature type="transmembrane region" description="Helical" evidence="6">
    <location>
        <begin position="237"/>
        <end position="259"/>
    </location>
</feature>
<evidence type="ECO:0000256" key="1">
    <source>
        <dbReference type="ARBA" id="ARBA00004651"/>
    </source>
</evidence>
<feature type="transmembrane region" description="Helical" evidence="6">
    <location>
        <begin position="299"/>
        <end position="317"/>
    </location>
</feature>
<dbReference type="AlphaFoldDB" id="A0A6L6XU19"/>
<feature type="transmembrane region" description="Helical" evidence="6">
    <location>
        <begin position="32"/>
        <end position="55"/>
    </location>
</feature>
<evidence type="ECO:0000256" key="3">
    <source>
        <dbReference type="ARBA" id="ARBA00022692"/>
    </source>
</evidence>
<dbReference type="PANTHER" id="PTHR23513">
    <property type="entry name" value="INTEGRAL MEMBRANE EFFLUX PROTEIN-RELATED"/>
    <property type="match status" value="1"/>
</dbReference>
<dbReference type="PROSITE" id="PS50850">
    <property type="entry name" value="MFS"/>
    <property type="match status" value="1"/>
</dbReference>
<evidence type="ECO:0000256" key="5">
    <source>
        <dbReference type="ARBA" id="ARBA00023136"/>
    </source>
</evidence>
<dbReference type="GO" id="GO:0022857">
    <property type="term" value="F:transmembrane transporter activity"/>
    <property type="evidence" value="ECO:0007669"/>
    <property type="project" value="InterPro"/>
</dbReference>
<dbReference type="InterPro" id="IPR020846">
    <property type="entry name" value="MFS_dom"/>
</dbReference>
<keyword evidence="5 6" id="KW-0472">Membrane</keyword>
<gene>
    <name evidence="8" type="ORF">GON03_08120</name>
</gene>
<dbReference type="SUPFAM" id="SSF103473">
    <property type="entry name" value="MFS general substrate transporter"/>
    <property type="match status" value="1"/>
</dbReference>
<feature type="domain" description="Major facilitator superfamily (MFS) profile" evidence="7">
    <location>
        <begin position="29"/>
        <end position="441"/>
    </location>
</feature>
<dbReference type="CDD" id="cd06173">
    <property type="entry name" value="MFS_MefA_like"/>
    <property type="match status" value="1"/>
</dbReference>
<keyword evidence="9" id="KW-1185">Reference proteome</keyword>
<dbReference type="GO" id="GO:0005886">
    <property type="term" value="C:plasma membrane"/>
    <property type="evidence" value="ECO:0007669"/>
    <property type="project" value="UniProtKB-SubCell"/>
</dbReference>
<proteinExistence type="predicted"/>
<organism evidence="8 9">
    <name type="scientific">Nocardioides agri</name>
    <dbReference type="NCBI Taxonomy" id="2682843"/>
    <lineage>
        <taxon>Bacteria</taxon>
        <taxon>Bacillati</taxon>
        <taxon>Actinomycetota</taxon>
        <taxon>Actinomycetes</taxon>
        <taxon>Propionibacteriales</taxon>
        <taxon>Nocardioidaceae</taxon>
        <taxon>Nocardioides</taxon>
    </lineage>
</organism>